<dbReference type="EMBL" id="PQXL01000088">
    <property type="protein sequence ID" value="THV52127.1"/>
    <property type="molecule type" value="Genomic_DNA"/>
</dbReference>
<dbReference type="InterPro" id="IPR051678">
    <property type="entry name" value="AGP_Transferase"/>
</dbReference>
<evidence type="ECO:0000256" key="2">
    <source>
        <dbReference type="SAM" id="MobiDB-lite"/>
    </source>
</evidence>
<feature type="coiled-coil region" evidence="1">
    <location>
        <begin position="343"/>
        <end position="384"/>
    </location>
</feature>
<dbReference type="SUPFAM" id="SSF56112">
    <property type="entry name" value="Protein kinase-like (PK-like)"/>
    <property type="match status" value="1"/>
</dbReference>
<sequence>MPKQYTPFRGITDEEAEEHHAKRPKSPDILLCKNCGFNAFHALHGGYISTIQLISQSLFGGLWAIGDKYILKEKTIDNNRFGDRYQGPEYPMTHFLDENSTIPVAKNMKHWSDSTSNFFLMDRVPGESLLTMGGQLVWEEVLVIADEVADYLVQLRKFTSDKLQAPDGSLIKDSTFGPYWTLHFWTSDVDEWWARVEPSIRDKSRKDHLMEQYSLLIKPGGPFVLTHGDLNMQNIMVKDKHVSGIIDWEFGGYLPEWWELHKLENLESGRWARALREALAKRDVVPSEAAKNFGMSFYNAFEDVTPDIYNESAKFYDKSFHWEYPSLPHYKAEEELDKVKWSAKLQREGIAKMEAEKKAIEDRIKTAEDRAKVAEKKLAENETILAEFNKLSVEERENLKRGK</sequence>
<protein>
    <recommendedName>
        <fullName evidence="3">Aminoglycoside phosphotransferase domain-containing protein</fullName>
    </recommendedName>
</protein>
<comment type="caution">
    <text evidence="4">The sequence shown here is derived from an EMBL/GenBank/DDBJ whole genome shotgun (WGS) entry which is preliminary data.</text>
</comment>
<dbReference type="Proteomes" id="UP000308671">
    <property type="component" value="Unassembled WGS sequence"/>
</dbReference>
<name>A0A4S8R2P9_9HELO</name>
<evidence type="ECO:0000256" key="1">
    <source>
        <dbReference type="SAM" id="Coils"/>
    </source>
</evidence>
<proteinExistence type="predicted"/>
<evidence type="ECO:0000313" key="4">
    <source>
        <dbReference type="EMBL" id="THV52127.1"/>
    </source>
</evidence>
<dbReference type="InterPro" id="IPR002575">
    <property type="entry name" value="Aminoglycoside_PTrfase"/>
</dbReference>
<dbReference type="PANTHER" id="PTHR21310:SF48">
    <property type="entry name" value="AMINOGLYCOSIDE PHOSPHOTRANSFERASE DOMAIN-CONTAINING PROTEIN"/>
    <property type="match status" value="1"/>
</dbReference>
<dbReference type="PANTHER" id="PTHR21310">
    <property type="entry name" value="AMINOGLYCOSIDE PHOSPHOTRANSFERASE-RELATED-RELATED"/>
    <property type="match status" value="1"/>
</dbReference>
<dbReference type="Pfam" id="PF01636">
    <property type="entry name" value="APH"/>
    <property type="match status" value="1"/>
</dbReference>
<organism evidence="4 5">
    <name type="scientific">Botrytis galanthina</name>
    <dbReference type="NCBI Taxonomy" id="278940"/>
    <lineage>
        <taxon>Eukaryota</taxon>
        <taxon>Fungi</taxon>
        <taxon>Dikarya</taxon>
        <taxon>Ascomycota</taxon>
        <taxon>Pezizomycotina</taxon>
        <taxon>Leotiomycetes</taxon>
        <taxon>Helotiales</taxon>
        <taxon>Sclerotiniaceae</taxon>
        <taxon>Botrytis</taxon>
    </lineage>
</organism>
<keyword evidence="1" id="KW-0175">Coiled coil</keyword>
<feature type="domain" description="Aminoglycoside phosphotransferase" evidence="3">
    <location>
        <begin position="112"/>
        <end position="266"/>
    </location>
</feature>
<evidence type="ECO:0000313" key="5">
    <source>
        <dbReference type="Proteomes" id="UP000308671"/>
    </source>
</evidence>
<evidence type="ECO:0000259" key="3">
    <source>
        <dbReference type="Pfam" id="PF01636"/>
    </source>
</evidence>
<dbReference type="InterPro" id="IPR011009">
    <property type="entry name" value="Kinase-like_dom_sf"/>
</dbReference>
<accession>A0A4S8R2P9</accession>
<dbReference type="Gene3D" id="3.90.1200.10">
    <property type="match status" value="1"/>
</dbReference>
<feature type="region of interest" description="Disordered" evidence="2">
    <location>
        <begin position="1"/>
        <end position="23"/>
    </location>
</feature>
<reference evidence="4 5" key="1">
    <citation type="submission" date="2017-12" db="EMBL/GenBank/DDBJ databases">
        <title>Comparative genomics of Botrytis spp.</title>
        <authorList>
            <person name="Valero-Jimenez C.A."/>
            <person name="Tapia P."/>
            <person name="Veloso J."/>
            <person name="Silva-Moreno E."/>
            <person name="Staats M."/>
            <person name="Valdes J.H."/>
            <person name="Van Kan J.A.L."/>
        </authorList>
    </citation>
    <scope>NUCLEOTIDE SEQUENCE [LARGE SCALE GENOMIC DNA]</scope>
    <source>
        <strain evidence="4 5">MUCL435</strain>
    </source>
</reference>
<gene>
    <name evidence="4" type="ORF">BGAL_0088g00160</name>
</gene>
<dbReference type="OrthoDB" id="8300194at2759"/>
<keyword evidence="5" id="KW-1185">Reference proteome</keyword>
<dbReference type="AlphaFoldDB" id="A0A4S8R2P9"/>